<feature type="compositionally biased region" description="Basic and acidic residues" evidence="7">
    <location>
        <begin position="456"/>
        <end position="483"/>
    </location>
</feature>
<evidence type="ECO:0000256" key="7">
    <source>
        <dbReference type="SAM" id="MobiDB-lite"/>
    </source>
</evidence>
<feature type="transmembrane region" description="Helical" evidence="8">
    <location>
        <begin position="235"/>
        <end position="259"/>
    </location>
</feature>
<dbReference type="Pfam" id="PF21082">
    <property type="entry name" value="MS_channel_3rd"/>
    <property type="match status" value="1"/>
</dbReference>
<dbReference type="Gene3D" id="3.30.70.100">
    <property type="match status" value="1"/>
</dbReference>
<organism evidence="12 13">
    <name type="scientific">Hyphomonas neptunium (strain ATCC 15444)</name>
    <dbReference type="NCBI Taxonomy" id="228405"/>
    <lineage>
        <taxon>Bacteria</taxon>
        <taxon>Pseudomonadati</taxon>
        <taxon>Pseudomonadota</taxon>
        <taxon>Alphaproteobacteria</taxon>
        <taxon>Hyphomonadales</taxon>
        <taxon>Hyphomonadaceae</taxon>
        <taxon>Hyphomonas</taxon>
    </lineage>
</organism>
<feature type="domain" description="Mechanosensitive ion channel MscS" evidence="9">
    <location>
        <begin position="274"/>
        <end position="340"/>
    </location>
</feature>
<dbReference type="Gene3D" id="1.10.287.1260">
    <property type="match status" value="1"/>
</dbReference>
<feature type="transmembrane region" description="Helical" evidence="8">
    <location>
        <begin position="83"/>
        <end position="107"/>
    </location>
</feature>
<evidence type="ECO:0000256" key="5">
    <source>
        <dbReference type="ARBA" id="ARBA00022989"/>
    </source>
</evidence>
<dbReference type="eggNOG" id="COG3264">
    <property type="taxonomic scope" value="Bacteria"/>
</dbReference>
<dbReference type="GO" id="GO:0005886">
    <property type="term" value="C:plasma membrane"/>
    <property type="evidence" value="ECO:0007669"/>
    <property type="project" value="UniProtKB-SubCell"/>
</dbReference>
<feature type="transmembrane region" description="Helical" evidence="8">
    <location>
        <begin position="149"/>
        <end position="166"/>
    </location>
</feature>
<dbReference type="InterPro" id="IPR052702">
    <property type="entry name" value="MscS-like_channel"/>
</dbReference>
<dbReference type="HOGENOM" id="CLU_037945_9_1_5"/>
<dbReference type="SUPFAM" id="SSF50182">
    <property type="entry name" value="Sm-like ribonucleoproteins"/>
    <property type="match status" value="1"/>
</dbReference>
<comment type="subcellular location">
    <subcellularLocation>
        <location evidence="1">Cell membrane</location>
        <topology evidence="1">Multi-pass membrane protein</topology>
    </subcellularLocation>
</comment>
<dbReference type="EMBL" id="CP000158">
    <property type="protein sequence ID" value="ABI76106.1"/>
    <property type="molecule type" value="Genomic_DNA"/>
</dbReference>
<evidence type="ECO:0000313" key="13">
    <source>
        <dbReference type="Proteomes" id="UP000001959"/>
    </source>
</evidence>
<dbReference type="SUPFAM" id="SSF82689">
    <property type="entry name" value="Mechanosensitive channel protein MscS (YggB), C-terminal domain"/>
    <property type="match status" value="1"/>
</dbReference>
<keyword evidence="6 8" id="KW-0472">Membrane</keyword>
<sequence>MPLRIAASMSLDLLQPETAAPLIAELQESVTRLIEAARDELSSPDTLWQVGALILGAALGYIISRFPKTMLMQAAEKRGRIDFVLLTYHSLSRIVWPVFTLILLAAATAAFEAVGLGNATLHIATSLLLAWIVVRIFTASMRRGFWSKAIAYFAWAITALYILGWLRPLTGWLNSVTFDFGESEVSVLRILISLALAAFAIWLGRLIGNVAQSQLRGSPELPASVGGLLGQSIKIGVMIVAVLIALNFLGVNVAALTFFSGALGVGIGFGLQSVFSNFISGVIILMEKSLKVGDFIELQSGLSGVVKEINFRSTVVMTNDNVDIIVPNEAFIKAQLINWTMTEARRRIHVPFGVAYGTDKALVEKAGLEAAASVPWTFDDRGEHTPQVWLVKFGDFRLEFELIVWLTDEAVLRPQKVMADYVWAVHSAIEKYEIHIPMPQRDLHFKSPGTLSVRIETGEAEKPAPDAEDAPEKASAEASETKS</sequence>
<reference evidence="12 13" key="1">
    <citation type="journal article" date="2006" name="J. Bacteriol.">
        <title>Comparative genomic evidence for a close relationship between the dimorphic prosthecate bacteria Hyphomonas neptunium and Caulobacter crescentus.</title>
        <authorList>
            <person name="Badger J.H."/>
            <person name="Hoover T.R."/>
            <person name="Brun Y.V."/>
            <person name="Weiner R.M."/>
            <person name="Laub M.T."/>
            <person name="Alexandre G."/>
            <person name="Mrazek J."/>
            <person name="Ren Q."/>
            <person name="Paulsen I.T."/>
            <person name="Nelson K.E."/>
            <person name="Khouri H.M."/>
            <person name="Radune D."/>
            <person name="Sosa J."/>
            <person name="Dodson R.J."/>
            <person name="Sullivan S.A."/>
            <person name="Rosovitz M.J."/>
            <person name="Madupu R."/>
            <person name="Brinkac L.M."/>
            <person name="Durkin A.S."/>
            <person name="Daugherty S.C."/>
            <person name="Kothari S.P."/>
            <person name="Giglio M.G."/>
            <person name="Zhou L."/>
            <person name="Haft D.H."/>
            <person name="Selengut J.D."/>
            <person name="Davidsen T.M."/>
            <person name="Yang Q."/>
            <person name="Zafar N."/>
            <person name="Ward N.L."/>
        </authorList>
    </citation>
    <scope>NUCLEOTIDE SEQUENCE [LARGE SCALE GENOMIC DNA]</scope>
    <source>
        <strain evidence="12 13">ATCC 15444</strain>
    </source>
</reference>
<evidence type="ECO:0000256" key="3">
    <source>
        <dbReference type="ARBA" id="ARBA00022475"/>
    </source>
</evidence>
<evidence type="ECO:0000256" key="8">
    <source>
        <dbReference type="SAM" id="Phobius"/>
    </source>
</evidence>
<gene>
    <name evidence="12" type="ordered locus">HNE_0534</name>
</gene>
<name>Q0C4S9_HYPNA</name>
<dbReference type="AlphaFoldDB" id="Q0C4S9"/>
<dbReference type="InterPro" id="IPR023408">
    <property type="entry name" value="MscS_beta-dom_sf"/>
</dbReference>
<dbReference type="InterPro" id="IPR011066">
    <property type="entry name" value="MscS_channel_C_sf"/>
</dbReference>
<feature type="domain" description="Mechanosensitive ion channel transmembrane helices 2/3" evidence="11">
    <location>
        <begin position="233"/>
        <end position="272"/>
    </location>
</feature>
<dbReference type="Pfam" id="PF00924">
    <property type="entry name" value="MS_channel_2nd"/>
    <property type="match status" value="1"/>
</dbReference>
<feature type="region of interest" description="Disordered" evidence="7">
    <location>
        <begin position="454"/>
        <end position="483"/>
    </location>
</feature>
<dbReference type="GO" id="GO:0008381">
    <property type="term" value="F:mechanosensitive monoatomic ion channel activity"/>
    <property type="evidence" value="ECO:0007669"/>
    <property type="project" value="UniProtKB-ARBA"/>
</dbReference>
<evidence type="ECO:0000313" key="12">
    <source>
        <dbReference type="EMBL" id="ABI76106.1"/>
    </source>
</evidence>
<feature type="transmembrane region" description="Helical" evidence="8">
    <location>
        <begin position="186"/>
        <end position="207"/>
    </location>
</feature>
<dbReference type="InterPro" id="IPR006685">
    <property type="entry name" value="MscS_channel_2nd"/>
</dbReference>
<keyword evidence="3" id="KW-1003">Cell membrane</keyword>
<dbReference type="STRING" id="228405.HNE_0534"/>
<feature type="transmembrane region" description="Helical" evidence="8">
    <location>
        <begin position="265"/>
        <end position="286"/>
    </location>
</feature>
<dbReference type="Gene3D" id="2.30.30.60">
    <property type="match status" value="1"/>
</dbReference>
<evidence type="ECO:0000259" key="11">
    <source>
        <dbReference type="Pfam" id="PF21088"/>
    </source>
</evidence>
<dbReference type="Proteomes" id="UP000001959">
    <property type="component" value="Chromosome"/>
</dbReference>
<protein>
    <submittedName>
        <fullName evidence="12">Transporter, small conductance mechanosensitive ion channel (MscS) family</fullName>
    </submittedName>
</protein>
<dbReference type="InterPro" id="IPR011014">
    <property type="entry name" value="MscS_channel_TM-2"/>
</dbReference>
<dbReference type="SUPFAM" id="SSF82861">
    <property type="entry name" value="Mechanosensitive channel protein MscS (YggB), transmembrane region"/>
    <property type="match status" value="1"/>
</dbReference>
<proteinExistence type="inferred from homology"/>
<feature type="transmembrane region" description="Helical" evidence="8">
    <location>
        <begin position="46"/>
        <end position="63"/>
    </location>
</feature>
<accession>Q0C4S9</accession>
<dbReference type="InterPro" id="IPR010920">
    <property type="entry name" value="LSM_dom_sf"/>
</dbReference>
<keyword evidence="5 8" id="KW-1133">Transmembrane helix</keyword>
<dbReference type="Pfam" id="PF21088">
    <property type="entry name" value="MS_channel_1st"/>
    <property type="match status" value="1"/>
</dbReference>
<dbReference type="PANTHER" id="PTHR30347:SF1">
    <property type="entry name" value="MECHANOSENSITIVE CHANNEL MSCK"/>
    <property type="match status" value="1"/>
</dbReference>
<comment type="similarity">
    <text evidence="2">Belongs to the MscS (TC 1.A.23) family.</text>
</comment>
<keyword evidence="13" id="KW-1185">Reference proteome</keyword>
<evidence type="ECO:0000256" key="2">
    <source>
        <dbReference type="ARBA" id="ARBA00008017"/>
    </source>
</evidence>
<feature type="transmembrane region" description="Helical" evidence="8">
    <location>
        <begin position="119"/>
        <end position="137"/>
    </location>
</feature>
<evidence type="ECO:0000256" key="6">
    <source>
        <dbReference type="ARBA" id="ARBA00023136"/>
    </source>
</evidence>
<evidence type="ECO:0000259" key="9">
    <source>
        <dbReference type="Pfam" id="PF00924"/>
    </source>
</evidence>
<feature type="domain" description="Mechanosensitive ion channel MscS C-terminal" evidence="10">
    <location>
        <begin position="350"/>
        <end position="435"/>
    </location>
</feature>
<dbReference type="InterPro" id="IPR049142">
    <property type="entry name" value="MS_channel_1st"/>
</dbReference>
<evidence type="ECO:0000256" key="1">
    <source>
        <dbReference type="ARBA" id="ARBA00004651"/>
    </source>
</evidence>
<dbReference type="KEGG" id="hne:HNE_0534"/>
<evidence type="ECO:0000256" key="4">
    <source>
        <dbReference type="ARBA" id="ARBA00022692"/>
    </source>
</evidence>
<dbReference type="InterPro" id="IPR049278">
    <property type="entry name" value="MS_channel_C"/>
</dbReference>
<dbReference type="PANTHER" id="PTHR30347">
    <property type="entry name" value="POTASSIUM CHANNEL RELATED"/>
    <property type="match status" value="1"/>
</dbReference>
<evidence type="ECO:0000259" key="10">
    <source>
        <dbReference type="Pfam" id="PF21082"/>
    </source>
</evidence>
<keyword evidence="4 8" id="KW-0812">Transmembrane</keyword>